<dbReference type="Proteomes" id="UP000050509">
    <property type="component" value="Unassembled WGS sequence"/>
</dbReference>
<proteinExistence type="predicted"/>
<keyword evidence="2" id="KW-0472">Membrane</keyword>
<evidence type="ECO:0000313" key="3">
    <source>
        <dbReference type="EMBL" id="KPV51553.1"/>
    </source>
</evidence>
<keyword evidence="4" id="KW-1185">Reference proteome</keyword>
<name>A0A0P9DET9_9CHLR</name>
<evidence type="ECO:0000313" key="4">
    <source>
        <dbReference type="Proteomes" id="UP000050509"/>
    </source>
</evidence>
<organism evidence="3 4">
    <name type="scientific">Kouleothrix aurantiaca</name>
    <dbReference type="NCBI Taxonomy" id="186479"/>
    <lineage>
        <taxon>Bacteria</taxon>
        <taxon>Bacillati</taxon>
        <taxon>Chloroflexota</taxon>
        <taxon>Chloroflexia</taxon>
        <taxon>Chloroflexales</taxon>
        <taxon>Roseiflexineae</taxon>
        <taxon>Roseiflexaceae</taxon>
        <taxon>Kouleothrix</taxon>
    </lineage>
</organism>
<protein>
    <submittedName>
        <fullName evidence="3">Uncharacterized protein</fullName>
    </submittedName>
</protein>
<feature type="transmembrane region" description="Helical" evidence="2">
    <location>
        <begin position="69"/>
        <end position="93"/>
    </location>
</feature>
<comment type="caution">
    <text evidence="3">The sequence shown here is derived from an EMBL/GenBank/DDBJ whole genome shotgun (WGS) entry which is preliminary data.</text>
</comment>
<gene>
    <name evidence="3" type="ORF">SE17_20540</name>
</gene>
<evidence type="ECO:0000256" key="1">
    <source>
        <dbReference type="SAM" id="MobiDB-lite"/>
    </source>
</evidence>
<sequence length="137" mass="14070">MAGTAARCPECDLDVLPIAHLLHEPTRSAREERWRKQRHALGLLAIMCSLLVGCFIPIGIGVFGGSAYAGSLILILAGVAGALLFCGAMLILASENAILTSNSPSDTHSAPAGTPLLADGALPGASYAERARHPADG</sequence>
<feature type="transmembrane region" description="Helical" evidence="2">
    <location>
        <begin position="40"/>
        <end position="63"/>
    </location>
</feature>
<accession>A0A0P9DET9</accession>
<feature type="region of interest" description="Disordered" evidence="1">
    <location>
        <begin position="102"/>
        <end position="121"/>
    </location>
</feature>
<dbReference type="EMBL" id="LJCR01000867">
    <property type="protein sequence ID" value="KPV51553.1"/>
    <property type="molecule type" value="Genomic_DNA"/>
</dbReference>
<keyword evidence="2" id="KW-0812">Transmembrane</keyword>
<evidence type="ECO:0000256" key="2">
    <source>
        <dbReference type="SAM" id="Phobius"/>
    </source>
</evidence>
<keyword evidence="2" id="KW-1133">Transmembrane helix</keyword>
<reference evidence="3 4" key="1">
    <citation type="submission" date="2015-09" db="EMBL/GenBank/DDBJ databases">
        <title>Draft genome sequence of Kouleothrix aurantiaca JCM 19913.</title>
        <authorList>
            <person name="Hemp J."/>
        </authorList>
    </citation>
    <scope>NUCLEOTIDE SEQUENCE [LARGE SCALE GENOMIC DNA]</scope>
    <source>
        <strain evidence="3 4">COM-B</strain>
    </source>
</reference>
<dbReference type="AlphaFoldDB" id="A0A0P9DET9"/>